<gene>
    <name evidence="2" type="ORF">FNAPI_4794</name>
</gene>
<protein>
    <submittedName>
        <fullName evidence="2">Uncharacterized protein</fullName>
    </submittedName>
</protein>
<reference evidence="2 3" key="1">
    <citation type="submission" date="2020-05" db="EMBL/GenBank/DDBJ databases">
        <title>Identification and distribution of gene clusters putatively required for synthesis of sphingolipid metabolism inhibitors in phylogenetically diverse species of the filamentous fungus Fusarium.</title>
        <authorList>
            <person name="Kim H.-S."/>
            <person name="Busman M."/>
            <person name="Brown D.W."/>
            <person name="Divon H."/>
            <person name="Uhlig S."/>
            <person name="Proctor R.H."/>
        </authorList>
    </citation>
    <scope>NUCLEOTIDE SEQUENCE [LARGE SCALE GENOMIC DNA]</scope>
    <source>
        <strain evidence="2 3">NRRL 25196</strain>
    </source>
</reference>
<keyword evidence="1" id="KW-0175">Coiled coil</keyword>
<name>A0A8H5JPL6_9HYPO</name>
<sequence>MSARQVIIVEVAPSPNEHYKHLSLEEKIDRADSRIEDLRSEMGTLDQEIHKLDRKTKKLENSNDRFEDVLYREEWASRKAVLNGFQTLEQGEKTVLKNEKRLLEMDLKSLKLRKELREWEVYREGLKNSQEEVRFDEWMRREERLAYEDWKKSKYTRD</sequence>
<dbReference type="Gene3D" id="1.20.1270.70">
    <property type="entry name" value="Designed single chain three-helix bundle"/>
    <property type="match status" value="1"/>
</dbReference>
<keyword evidence="3" id="KW-1185">Reference proteome</keyword>
<feature type="coiled-coil region" evidence="1">
    <location>
        <begin position="21"/>
        <end position="69"/>
    </location>
</feature>
<evidence type="ECO:0000313" key="3">
    <source>
        <dbReference type="Proteomes" id="UP000574317"/>
    </source>
</evidence>
<dbReference type="Proteomes" id="UP000574317">
    <property type="component" value="Unassembled WGS sequence"/>
</dbReference>
<evidence type="ECO:0000256" key="1">
    <source>
        <dbReference type="SAM" id="Coils"/>
    </source>
</evidence>
<evidence type="ECO:0000313" key="2">
    <source>
        <dbReference type="EMBL" id="KAF5559350.1"/>
    </source>
</evidence>
<proteinExistence type="predicted"/>
<dbReference type="EMBL" id="JAAOAO010000176">
    <property type="protein sequence ID" value="KAF5559350.1"/>
    <property type="molecule type" value="Genomic_DNA"/>
</dbReference>
<dbReference type="AlphaFoldDB" id="A0A8H5JPL6"/>
<organism evidence="2 3">
    <name type="scientific">Fusarium napiforme</name>
    <dbReference type="NCBI Taxonomy" id="42672"/>
    <lineage>
        <taxon>Eukaryota</taxon>
        <taxon>Fungi</taxon>
        <taxon>Dikarya</taxon>
        <taxon>Ascomycota</taxon>
        <taxon>Pezizomycotina</taxon>
        <taxon>Sordariomycetes</taxon>
        <taxon>Hypocreomycetidae</taxon>
        <taxon>Hypocreales</taxon>
        <taxon>Nectriaceae</taxon>
        <taxon>Fusarium</taxon>
        <taxon>Fusarium fujikuroi species complex</taxon>
    </lineage>
</organism>
<accession>A0A8H5JPL6</accession>
<comment type="caution">
    <text evidence="2">The sequence shown here is derived from an EMBL/GenBank/DDBJ whole genome shotgun (WGS) entry which is preliminary data.</text>
</comment>